<dbReference type="InterPro" id="IPR003231">
    <property type="entry name" value="ACP"/>
</dbReference>
<name>A0A7X6MAF6_9ACTN</name>
<comment type="pathway">
    <text evidence="7">Lipid metabolism; fatty acid biosynthesis.</text>
</comment>
<feature type="domain" description="Carrier" evidence="8">
    <location>
        <begin position="6"/>
        <end position="82"/>
    </location>
</feature>
<dbReference type="GO" id="GO:0009245">
    <property type="term" value="P:lipid A biosynthetic process"/>
    <property type="evidence" value="ECO:0007669"/>
    <property type="project" value="TreeGrafter"/>
</dbReference>
<keyword evidence="5 7" id="KW-0443">Lipid metabolism</keyword>
<evidence type="ECO:0000256" key="4">
    <source>
        <dbReference type="ARBA" id="ARBA00022832"/>
    </source>
</evidence>
<gene>
    <name evidence="7" type="primary">acpP</name>
    <name evidence="9" type="ORF">HGB44_05800</name>
</gene>
<dbReference type="PANTHER" id="PTHR20863">
    <property type="entry name" value="ACYL CARRIER PROTEIN"/>
    <property type="match status" value="1"/>
</dbReference>
<dbReference type="PROSITE" id="PS50075">
    <property type="entry name" value="CARRIER"/>
    <property type="match status" value="1"/>
</dbReference>
<dbReference type="RefSeq" id="WP_061082465.1">
    <property type="nucleotide sequence ID" value="NZ_JAAXPG010000004.1"/>
</dbReference>
<dbReference type="InterPro" id="IPR009081">
    <property type="entry name" value="PP-bd_ACP"/>
</dbReference>
<evidence type="ECO:0000256" key="2">
    <source>
        <dbReference type="ARBA" id="ARBA00022516"/>
    </source>
</evidence>
<proteinExistence type="inferred from homology"/>
<dbReference type="EMBL" id="JAAXPG010000004">
    <property type="protein sequence ID" value="NKY97187.1"/>
    <property type="molecule type" value="Genomic_DNA"/>
</dbReference>
<evidence type="ECO:0000313" key="10">
    <source>
        <dbReference type="Proteomes" id="UP000553209"/>
    </source>
</evidence>
<comment type="similarity">
    <text evidence="7">Belongs to the acyl carrier protein (ACP) family.</text>
</comment>
<keyword evidence="6 7" id="KW-0275">Fatty acid biosynthesis</keyword>
<reference evidence="9 10" key="1">
    <citation type="submission" date="2020-04" db="EMBL/GenBank/DDBJ databases">
        <title>MicrobeNet Type strains.</title>
        <authorList>
            <person name="Nicholson A.C."/>
        </authorList>
    </citation>
    <scope>NUCLEOTIDE SEQUENCE [LARGE SCALE GENOMIC DNA]</scope>
    <source>
        <strain evidence="9 10">ATCC 23612</strain>
    </source>
</reference>
<evidence type="ECO:0000256" key="7">
    <source>
        <dbReference type="HAMAP-Rule" id="MF_01217"/>
    </source>
</evidence>
<evidence type="ECO:0000256" key="5">
    <source>
        <dbReference type="ARBA" id="ARBA00023098"/>
    </source>
</evidence>
<dbReference type="Pfam" id="PF00550">
    <property type="entry name" value="PP-binding"/>
    <property type="match status" value="1"/>
</dbReference>
<keyword evidence="2 7" id="KW-0444">Lipid biosynthesis</keyword>
<dbReference type="AlphaFoldDB" id="A0A7X6MAF6"/>
<evidence type="ECO:0000259" key="8">
    <source>
        <dbReference type="PROSITE" id="PS50075"/>
    </source>
</evidence>
<comment type="PTM">
    <text evidence="7">4'-phosphopantetheine is transferred from CoA to a specific serine of apo-ACP by AcpS. This modification is essential for activity because fatty acids are bound in thioester linkage to the sulfhydryl of the prosthetic group.</text>
</comment>
<protein>
    <recommendedName>
        <fullName evidence="7">Acyl carrier protein</fullName>
        <shortName evidence="7">ACP</shortName>
    </recommendedName>
</protein>
<dbReference type="HAMAP" id="MF_01217">
    <property type="entry name" value="Acyl_carrier"/>
    <property type="match status" value="1"/>
</dbReference>
<keyword evidence="10" id="KW-1185">Reference proteome</keyword>
<evidence type="ECO:0000256" key="1">
    <source>
        <dbReference type="ARBA" id="ARBA00022450"/>
    </source>
</evidence>
<dbReference type="SUPFAM" id="SSF47336">
    <property type="entry name" value="ACP-like"/>
    <property type="match status" value="1"/>
</dbReference>
<feature type="modified residue" description="O-(pantetheine 4'-phosphoryl)serine" evidence="7">
    <location>
        <position position="41"/>
    </location>
</feature>
<dbReference type="Proteomes" id="UP000553209">
    <property type="component" value="Unassembled WGS sequence"/>
</dbReference>
<keyword evidence="3 7" id="KW-0597">Phosphoprotein</keyword>
<evidence type="ECO:0000313" key="9">
    <source>
        <dbReference type="EMBL" id="NKY97187.1"/>
    </source>
</evidence>
<keyword evidence="1 7" id="KW-0596">Phosphopantetheine</keyword>
<comment type="function">
    <text evidence="7">Carrier of the growing fatty acid chain in fatty acid biosynthesis.</text>
</comment>
<dbReference type="Gene3D" id="1.10.1200.10">
    <property type="entry name" value="ACP-like"/>
    <property type="match status" value="1"/>
</dbReference>
<keyword evidence="4 7" id="KW-0276">Fatty acid metabolism</keyword>
<organism evidence="9 10">
    <name type="scientific">Nocardiopsis alborubida</name>
    <dbReference type="NCBI Taxonomy" id="146802"/>
    <lineage>
        <taxon>Bacteria</taxon>
        <taxon>Bacillati</taxon>
        <taxon>Actinomycetota</taxon>
        <taxon>Actinomycetes</taxon>
        <taxon>Streptosporangiales</taxon>
        <taxon>Nocardiopsidaceae</taxon>
        <taxon>Nocardiopsis</taxon>
    </lineage>
</organism>
<comment type="subcellular location">
    <subcellularLocation>
        <location evidence="7">Cytoplasm</location>
    </subcellularLocation>
</comment>
<keyword evidence="7" id="KW-0963">Cytoplasm</keyword>
<comment type="caution">
    <text evidence="9">The sequence shown here is derived from an EMBL/GenBank/DDBJ whole genome shotgun (WGS) entry which is preliminary data.</text>
</comment>
<sequence length="114" mass="12531">MADQNSEIFRRLQAQIAENLEMETEDISMESRLVDDLDADSLDLLELILALKGEFGIEVNDGEVKQLLTELARFLPEGGDKGGQLSDQDLAEVSRRLTVSSIVAFIADRVGAHA</sequence>
<dbReference type="GO" id="GO:0016020">
    <property type="term" value="C:membrane"/>
    <property type="evidence" value="ECO:0007669"/>
    <property type="project" value="GOC"/>
</dbReference>
<dbReference type="PANTHER" id="PTHR20863:SF76">
    <property type="entry name" value="CARRIER DOMAIN-CONTAINING PROTEIN"/>
    <property type="match status" value="1"/>
</dbReference>
<accession>A0A7X6MAF6</accession>
<dbReference type="GO" id="GO:0000036">
    <property type="term" value="F:acyl carrier activity"/>
    <property type="evidence" value="ECO:0007669"/>
    <property type="project" value="UniProtKB-UniRule"/>
</dbReference>
<dbReference type="GO" id="GO:0005829">
    <property type="term" value="C:cytosol"/>
    <property type="evidence" value="ECO:0007669"/>
    <property type="project" value="TreeGrafter"/>
</dbReference>
<evidence type="ECO:0000256" key="6">
    <source>
        <dbReference type="ARBA" id="ARBA00023160"/>
    </source>
</evidence>
<dbReference type="GO" id="GO:0000035">
    <property type="term" value="F:acyl binding"/>
    <property type="evidence" value="ECO:0007669"/>
    <property type="project" value="TreeGrafter"/>
</dbReference>
<dbReference type="UniPathway" id="UPA00094"/>
<dbReference type="InterPro" id="IPR036736">
    <property type="entry name" value="ACP-like_sf"/>
</dbReference>
<evidence type="ECO:0000256" key="3">
    <source>
        <dbReference type="ARBA" id="ARBA00022553"/>
    </source>
</evidence>